<reference evidence="3 4" key="1">
    <citation type="journal article" date="2021" name="bioRxiv">
        <title>Chromosome-scale and haplotype-resolved genome assembly of a tetraploid potato cultivar.</title>
        <authorList>
            <person name="Sun H."/>
            <person name="Jiao W.-B."/>
            <person name="Krause K."/>
            <person name="Campoy J.A."/>
            <person name="Goel M."/>
            <person name="Folz-Donahue K."/>
            <person name="Kukat C."/>
            <person name="Huettel B."/>
            <person name="Schneeberger K."/>
        </authorList>
    </citation>
    <scope>NUCLEOTIDE SEQUENCE [LARGE SCALE GENOMIC DNA]</scope>
    <source>
        <strain evidence="3">SolTubOtavaFocal</strain>
        <tissue evidence="3">Leaves</tissue>
    </source>
</reference>
<dbReference type="SUPFAM" id="SSF81383">
    <property type="entry name" value="F-box domain"/>
    <property type="match status" value="1"/>
</dbReference>
<dbReference type="PANTHER" id="PTHR31672:SF13">
    <property type="entry name" value="F-BOX PROTEIN CPR30-LIKE"/>
    <property type="match status" value="1"/>
</dbReference>
<evidence type="ECO:0000313" key="4">
    <source>
        <dbReference type="Proteomes" id="UP000826656"/>
    </source>
</evidence>
<evidence type="ECO:0000256" key="1">
    <source>
        <dbReference type="SAM" id="MobiDB-lite"/>
    </source>
</evidence>
<dbReference type="PANTHER" id="PTHR31672">
    <property type="entry name" value="BNACNNG10540D PROTEIN"/>
    <property type="match status" value="1"/>
</dbReference>
<evidence type="ECO:0000313" key="3">
    <source>
        <dbReference type="EMBL" id="KAH0749471.1"/>
    </source>
</evidence>
<dbReference type="Pfam" id="PF07734">
    <property type="entry name" value="FBA_1"/>
    <property type="match status" value="1"/>
</dbReference>
<keyword evidence="4" id="KW-1185">Reference proteome</keyword>
<dbReference type="Pfam" id="PF00646">
    <property type="entry name" value="F-box"/>
    <property type="match status" value="1"/>
</dbReference>
<comment type="caution">
    <text evidence="3">The sequence shown here is derived from an EMBL/GenBank/DDBJ whole genome shotgun (WGS) entry which is preliminary data.</text>
</comment>
<evidence type="ECO:0000259" key="2">
    <source>
        <dbReference type="SMART" id="SM00256"/>
    </source>
</evidence>
<dbReference type="InterPro" id="IPR001810">
    <property type="entry name" value="F-box_dom"/>
</dbReference>
<dbReference type="Proteomes" id="UP000826656">
    <property type="component" value="Unassembled WGS sequence"/>
</dbReference>
<dbReference type="CDD" id="cd22157">
    <property type="entry name" value="F-box_AtFBW1-like"/>
    <property type="match status" value="1"/>
</dbReference>
<accession>A0ABQ7UIN2</accession>
<feature type="compositionally biased region" description="Basic residues" evidence="1">
    <location>
        <begin position="11"/>
        <end position="20"/>
    </location>
</feature>
<protein>
    <recommendedName>
        <fullName evidence="2">F-box domain-containing protein</fullName>
    </recommendedName>
</protein>
<feature type="region of interest" description="Disordered" evidence="1">
    <location>
        <begin position="1"/>
        <end position="31"/>
    </location>
</feature>
<dbReference type="EMBL" id="JAIVGD010000019">
    <property type="protein sequence ID" value="KAH0749471.1"/>
    <property type="molecule type" value="Genomic_DNA"/>
</dbReference>
<organism evidence="3 4">
    <name type="scientific">Solanum tuberosum</name>
    <name type="common">Potato</name>
    <dbReference type="NCBI Taxonomy" id="4113"/>
    <lineage>
        <taxon>Eukaryota</taxon>
        <taxon>Viridiplantae</taxon>
        <taxon>Streptophyta</taxon>
        <taxon>Embryophyta</taxon>
        <taxon>Tracheophyta</taxon>
        <taxon>Spermatophyta</taxon>
        <taxon>Magnoliopsida</taxon>
        <taxon>eudicotyledons</taxon>
        <taxon>Gunneridae</taxon>
        <taxon>Pentapetalae</taxon>
        <taxon>asterids</taxon>
        <taxon>lamiids</taxon>
        <taxon>Solanales</taxon>
        <taxon>Solanaceae</taxon>
        <taxon>Solanoideae</taxon>
        <taxon>Solaneae</taxon>
        <taxon>Solanum</taxon>
    </lineage>
</organism>
<dbReference type="InterPro" id="IPR050796">
    <property type="entry name" value="SCF_F-box_component"/>
</dbReference>
<sequence>MEFGEDEALHQHHKRSKSIKHSQLPSTSVQDSSILPPELITDILSRLPVKFLLQCRCVSKSWLSLICSPEFIKTHLSLAANNKDYINHRVMLRVSPSECGLKNYSLRSLLDESVVDSSDMNYPVENHCGRFWTVVRVRSTCQHHNKHYNEFEVYSLKSDSWRSIHCLKNELLFTEVGKFVNGKLHWATCDGHLHEMRDGASVLLICLVRNGEWWTCLAMEKEMVFSRLEYMEVIFLWFALIRELT</sequence>
<gene>
    <name evidence="3" type="ORF">KY290_028703</name>
</gene>
<feature type="compositionally biased region" description="Polar residues" evidence="1">
    <location>
        <begin position="21"/>
        <end position="31"/>
    </location>
</feature>
<dbReference type="SMART" id="SM00256">
    <property type="entry name" value="FBOX"/>
    <property type="match status" value="1"/>
</dbReference>
<dbReference type="InterPro" id="IPR006527">
    <property type="entry name" value="F-box-assoc_dom_typ1"/>
</dbReference>
<dbReference type="InterPro" id="IPR036047">
    <property type="entry name" value="F-box-like_dom_sf"/>
</dbReference>
<name>A0ABQ7UIN2_SOLTU</name>
<feature type="domain" description="F-box" evidence="2">
    <location>
        <begin position="35"/>
        <end position="75"/>
    </location>
</feature>
<proteinExistence type="predicted"/>
<dbReference type="Gene3D" id="1.20.1280.50">
    <property type="match status" value="1"/>
</dbReference>